<dbReference type="EMBL" id="PXYK01000013">
    <property type="protein sequence ID" value="PSJ58677.1"/>
    <property type="molecule type" value="Genomic_DNA"/>
</dbReference>
<gene>
    <name evidence="2" type="ORF">C7I84_14405</name>
</gene>
<keyword evidence="1" id="KW-0812">Transmembrane</keyword>
<keyword evidence="1" id="KW-0472">Membrane</keyword>
<proteinExistence type="predicted"/>
<evidence type="ECO:0000313" key="2">
    <source>
        <dbReference type="EMBL" id="PSJ58677.1"/>
    </source>
</evidence>
<dbReference type="AlphaFoldDB" id="A0A2P7S881"/>
<reference evidence="2 3" key="1">
    <citation type="submission" date="2018-03" db="EMBL/GenBank/DDBJ databases">
        <title>The draft genome of Mesorhizobium sp. 6GN-30.</title>
        <authorList>
            <person name="Liu L."/>
            <person name="Li L."/>
            <person name="Wang T."/>
            <person name="Zhang X."/>
            <person name="Liang L."/>
        </authorList>
    </citation>
    <scope>NUCLEOTIDE SEQUENCE [LARGE SCALE GENOMIC DNA]</scope>
    <source>
        <strain evidence="2 3">6GN30</strain>
    </source>
</reference>
<keyword evidence="1" id="KW-1133">Transmembrane helix</keyword>
<feature type="transmembrane region" description="Helical" evidence="1">
    <location>
        <begin position="6"/>
        <end position="25"/>
    </location>
</feature>
<protein>
    <submittedName>
        <fullName evidence="2">Uncharacterized protein</fullName>
    </submittedName>
</protein>
<name>A0A2P7S881_9HYPH</name>
<evidence type="ECO:0000313" key="3">
    <source>
        <dbReference type="Proteomes" id="UP000241229"/>
    </source>
</evidence>
<organism evidence="2 3">
    <name type="scientific">Kumtagia ephedrae</name>
    <dbReference type="NCBI Taxonomy" id="2116701"/>
    <lineage>
        <taxon>Bacteria</taxon>
        <taxon>Pseudomonadati</taxon>
        <taxon>Pseudomonadota</taxon>
        <taxon>Alphaproteobacteria</taxon>
        <taxon>Hyphomicrobiales</taxon>
        <taxon>Phyllobacteriaceae</taxon>
        <taxon>Kumtagia</taxon>
    </lineage>
</organism>
<dbReference type="RefSeq" id="WP_106772903.1">
    <property type="nucleotide sequence ID" value="NZ_PXYK01000013.1"/>
</dbReference>
<feature type="transmembrane region" description="Helical" evidence="1">
    <location>
        <begin position="74"/>
        <end position="94"/>
    </location>
</feature>
<comment type="caution">
    <text evidence="2">The sequence shown here is derived from an EMBL/GenBank/DDBJ whole genome shotgun (WGS) entry which is preliminary data.</text>
</comment>
<feature type="transmembrane region" description="Helical" evidence="1">
    <location>
        <begin position="37"/>
        <end position="54"/>
    </location>
</feature>
<keyword evidence="3" id="KW-1185">Reference proteome</keyword>
<sequence>MSDESVIPLVMTLSILLPVIVLLAIALSPRLRYHGQLASILAFAALAFNVLSWINGLSSTCRINESECIGATAAAFLFVVPALLIAFWSTGLILRHHSFRQSAKPNQQVATDI</sequence>
<dbReference type="Proteomes" id="UP000241229">
    <property type="component" value="Unassembled WGS sequence"/>
</dbReference>
<accession>A0A2P7S881</accession>
<evidence type="ECO:0000256" key="1">
    <source>
        <dbReference type="SAM" id="Phobius"/>
    </source>
</evidence>